<accession>A0A0E9S2P0</accession>
<reference evidence="1" key="2">
    <citation type="journal article" date="2015" name="Fish Shellfish Immunol.">
        <title>Early steps in the European eel (Anguilla anguilla)-Vibrio vulnificus interaction in the gills: Role of the RtxA13 toxin.</title>
        <authorList>
            <person name="Callol A."/>
            <person name="Pajuelo D."/>
            <person name="Ebbesson L."/>
            <person name="Teles M."/>
            <person name="MacKenzie S."/>
            <person name="Amaro C."/>
        </authorList>
    </citation>
    <scope>NUCLEOTIDE SEQUENCE</scope>
</reference>
<dbReference type="AlphaFoldDB" id="A0A0E9S2P0"/>
<organism evidence="1">
    <name type="scientific">Anguilla anguilla</name>
    <name type="common">European freshwater eel</name>
    <name type="synonym">Muraena anguilla</name>
    <dbReference type="NCBI Taxonomy" id="7936"/>
    <lineage>
        <taxon>Eukaryota</taxon>
        <taxon>Metazoa</taxon>
        <taxon>Chordata</taxon>
        <taxon>Craniata</taxon>
        <taxon>Vertebrata</taxon>
        <taxon>Euteleostomi</taxon>
        <taxon>Actinopterygii</taxon>
        <taxon>Neopterygii</taxon>
        <taxon>Teleostei</taxon>
        <taxon>Anguilliformes</taxon>
        <taxon>Anguillidae</taxon>
        <taxon>Anguilla</taxon>
    </lineage>
</organism>
<reference evidence="1" key="1">
    <citation type="submission" date="2014-11" db="EMBL/GenBank/DDBJ databases">
        <authorList>
            <person name="Amaro Gonzalez C."/>
        </authorList>
    </citation>
    <scope>NUCLEOTIDE SEQUENCE</scope>
</reference>
<sequence>MFLIPPPIISHNMNFHTKMQRLIISITAWRRGKEGSVSSMLQTQRTIRLSS</sequence>
<evidence type="ECO:0000313" key="1">
    <source>
        <dbReference type="EMBL" id="JAH34925.1"/>
    </source>
</evidence>
<name>A0A0E9S2P0_ANGAN</name>
<proteinExistence type="predicted"/>
<dbReference type="EMBL" id="GBXM01073652">
    <property type="protein sequence ID" value="JAH34925.1"/>
    <property type="molecule type" value="Transcribed_RNA"/>
</dbReference>
<protein>
    <submittedName>
        <fullName evidence="1">Uncharacterized protein</fullName>
    </submittedName>
</protein>